<sequence length="74" mass="8218">MSRVIRRSVAKAERLRHPAAHSTNRRSMPRQAGERAATKPQACPYHSIPMSQAITESGGRYSRPDILRSSSSQS</sequence>
<feature type="region of interest" description="Disordered" evidence="1">
    <location>
        <begin position="1"/>
        <end position="74"/>
    </location>
</feature>
<organism evidence="2 3">
    <name type="scientific">Cupriavidus taiwanensis</name>
    <dbReference type="NCBI Taxonomy" id="164546"/>
    <lineage>
        <taxon>Bacteria</taxon>
        <taxon>Pseudomonadati</taxon>
        <taxon>Pseudomonadota</taxon>
        <taxon>Betaproteobacteria</taxon>
        <taxon>Burkholderiales</taxon>
        <taxon>Burkholderiaceae</taxon>
        <taxon>Cupriavidus</taxon>
    </lineage>
</organism>
<proteinExistence type="predicted"/>
<comment type="caution">
    <text evidence="2">The sequence shown here is derived from an EMBL/GenBank/DDBJ whole genome shotgun (WGS) entry which is preliminary data.</text>
</comment>
<name>A0A976B3B7_9BURK</name>
<reference evidence="2 3" key="1">
    <citation type="submission" date="2018-01" db="EMBL/GenBank/DDBJ databases">
        <authorList>
            <person name="Clerissi C."/>
        </authorList>
    </citation>
    <scope>NUCLEOTIDE SEQUENCE [LARGE SCALE GENOMIC DNA]</scope>
    <source>
        <strain evidence="2">Cupriavidus taiwanensis STM 8556</strain>
    </source>
</reference>
<dbReference type="Proteomes" id="UP000256952">
    <property type="component" value="Chromosome CBM2613_b"/>
</dbReference>
<evidence type="ECO:0000313" key="2">
    <source>
        <dbReference type="EMBL" id="SOZ72992.1"/>
    </source>
</evidence>
<evidence type="ECO:0000313" key="3">
    <source>
        <dbReference type="Proteomes" id="UP000256952"/>
    </source>
</evidence>
<evidence type="ECO:0000256" key="1">
    <source>
        <dbReference type="SAM" id="MobiDB-lite"/>
    </source>
</evidence>
<feature type="compositionally biased region" description="Basic residues" evidence="1">
    <location>
        <begin position="17"/>
        <end position="28"/>
    </location>
</feature>
<gene>
    <name evidence="2" type="ORF">CBM2613_B50134</name>
</gene>
<protein>
    <submittedName>
        <fullName evidence="2">Uncharacterized protein</fullName>
    </submittedName>
</protein>
<accession>A0A976B3B7</accession>
<dbReference type="EMBL" id="OFTH01000047">
    <property type="protein sequence ID" value="SOZ72992.1"/>
    <property type="molecule type" value="Genomic_DNA"/>
</dbReference>
<dbReference type="AlphaFoldDB" id="A0A976B3B7"/>